<evidence type="ECO:0000313" key="2">
    <source>
        <dbReference type="EMBL" id="ELY23433.1"/>
    </source>
</evidence>
<dbReference type="HOGENOM" id="CLU_168715_0_0_2"/>
<dbReference type="Proteomes" id="UP000011543">
    <property type="component" value="Unassembled WGS sequence"/>
</dbReference>
<dbReference type="InterPro" id="IPR055984">
    <property type="entry name" value="DUF7562"/>
</dbReference>
<dbReference type="EMBL" id="AOHS01000061">
    <property type="protein sequence ID" value="ELY23433.1"/>
    <property type="molecule type" value="Genomic_DNA"/>
</dbReference>
<dbReference type="EMBL" id="CP001932">
    <property type="protein sequence ID" value="ADD05060.1"/>
    <property type="molecule type" value="Genomic_DNA"/>
</dbReference>
<organism evidence="1 3">
    <name type="scientific">Natrialba magadii (strain ATCC 43099 / DSM 3394 / CCM 3739 / CIP 104546 / IAM 13178 / JCM 8861 / NBRC 102185 / NCIMB 2190 / MS3)</name>
    <name type="common">Natronobacterium magadii</name>
    <dbReference type="NCBI Taxonomy" id="547559"/>
    <lineage>
        <taxon>Archaea</taxon>
        <taxon>Methanobacteriati</taxon>
        <taxon>Methanobacteriota</taxon>
        <taxon>Stenosarchaea group</taxon>
        <taxon>Halobacteria</taxon>
        <taxon>Halobacteriales</taxon>
        <taxon>Natrialbaceae</taxon>
        <taxon>Natrialba</taxon>
    </lineage>
</organism>
<evidence type="ECO:0000313" key="3">
    <source>
        <dbReference type="Proteomes" id="UP000001879"/>
    </source>
</evidence>
<evidence type="ECO:0000313" key="4">
    <source>
        <dbReference type="Proteomes" id="UP000011543"/>
    </source>
</evidence>
<dbReference type="eggNOG" id="arCOG06272">
    <property type="taxonomic scope" value="Archaea"/>
</dbReference>
<reference evidence="1 3" key="2">
    <citation type="journal article" date="2012" name="BMC Genomics">
        <title>A comparative genomics perspective on the genetic content of the alkaliphilic haloarchaeon Natrialba magadii ATCC 43099T.</title>
        <authorList>
            <person name="Siddaramappa S."/>
            <person name="Challacombe J.F."/>
            <person name="Decastro R.E."/>
            <person name="Pfeiffer F."/>
            <person name="Sastre D.E."/>
            <person name="Gimenez M.I."/>
            <person name="Paggi R.A."/>
            <person name="Detter J.C."/>
            <person name="Davenport K.W."/>
            <person name="Goodwin L.A."/>
            <person name="Kyrpides N."/>
            <person name="Tapia R."/>
            <person name="Pitluck S."/>
            <person name="Lucas S."/>
            <person name="Woyke T."/>
            <person name="Maupin-Furlow J.A."/>
        </authorList>
    </citation>
    <scope>NUCLEOTIDE SEQUENCE [LARGE SCALE GENOMIC DNA]</scope>
    <source>
        <strain evidence="1">ATCC 43099</strain>
        <strain evidence="3">ATCC 43099 / DSM 3394 / CCM 3739 / CIP 104546 / IAM 13178 / JCM 8861 / NBRC 102185 / NCIMB 2190 / MS3</strain>
    </source>
</reference>
<reference evidence="1" key="4">
    <citation type="submission" date="2016-09" db="EMBL/GenBank/DDBJ databases">
        <authorList>
            <person name="Pfeiffer F."/>
        </authorList>
    </citation>
    <scope>NUCLEOTIDE SEQUENCE</scope>
    <source>
        <strain evidence="1">ATCC 43099</strain>
    </source>
</reference>
<dbReference type="RefSeq" id="WP_004217292.1">
    <property type="nucleotide sequence ID" value="NC_013922.1"/>
</dbReference>
<dbReference type="AlphaFoldDB" id="D3STP3"/>
<dbReference type="STRING" id="547559.Nmag_1483"/>
<reference evidence="2 4" key="3">
    <citation type="journal article" date="2014" name="PLoS Genet.">
        <title>Phylogenetically driven sequencing of extremely halophilic archaea reveals strategies for static and dynamic osmo-response.</title>
        <authorList>
            <person name="Becker E.A."/>
            <person name="Seitzer P.M."/>
            <person name="Tritt A."/>
            <person name="Larsen D."/>
            <person name="Krusor M."/>
            <person name="Yao A.I."/>
            <person name="Wu D."/>
            <person name="Madern D."/>
            <person name="Eisen J.A."/>
            <person name="Darling A.E."/>
            <person name="Facciotti M.T."/>
        </authorList>
    </citation>
    <scope>NUCLEOTIDE SEQUENCE [LARGE SCALE GENOMIC DNA]</scope>
    <source>
        <strain evidence="4">ATCC 43099 / DSM 3394 / CCM 3739 / CIP 104546 / IAM 13178 / JCM 8861 / NBRC 102185 / NCIMB 2190 / MS3</strain>
        <strain evidence="2">MS-3</strain>
    </source>
</reference>
<sequence length="99" mass="11373">MWPWSSRSPSATVTCLACGEGVSRSAAREYDKYGNQWDRRDKEFEHLCPTCHNELCHQPRDELEDILVELQAGEEETAAFLSSYLATVEDRYGRVEEES</sequence>
<name>D3STP3_NATMM</name>
<accession>D3STP3</accession>
<dbReference type="GeneID" id="8824317"/>
<proteinExistence type="predicted"/>
<evidence type="ECO:0000313" key="1">
    <source>
        <dbReference type="EMBL" id="ADD05060.1"/>
    </source>
</evidence>
<gene>
    <name evidence="1" type="ordered locus">Nmag_1483</name>
    <name evidence="2" type="ORF">C500_19934</name>
</gene>
<dbReference type="OrthoDB" id="165365at2157"/>
<dbReference type="Proteomes" id="UP000001879">
    <property type="component" value="Chromosome"/>
</dbReference>
<dbReference type="KEGG" id="nmg:Nmag_1483"/>
<dbReference type="PaxDb" id="547559-Nmag_1483"/>
<dbReference type="PATRIC" id="fig|547559.17.peg.3936"/>
<keyword evidence="3" id="KW-1185">Reference proteome</keyword>
<reference evidence="3" key="1">
    <citation type="submission" date="2010-02" db="EMBL/GenBank/DDBJ databases">
        <title>Complete sequence of chromosome of Natrialba magadii ATCC 43099.</title>
        <authorList>
            <consortium name="US DOE Joint Genome Institute"/>
            <person name="Lucas S."/>
            <person name="Copeland A."/>
            <person name="Lapidus A."/>
            <person name="Cheng J.-F."/>
            <person name="Bruce D."/>
            <person name="Goodwin L."/>
            <person name="Pitluck S."/>
            <person name="Davenport K."/>
            <person name="Saunders E."/>
            <person name="Detter J.C."/>
            <person name="Han C."/>
            <person name="Tapia R."/>
            <person name="Land M."/>
            <person name="Hauser L."/>
            <person name="Kyrpides N."/>
            <person name="Mikhailova N."/>
            <person name="De Castro R.E."/>
            <person name="Maupin-Furlow J.A."/>
            <person name="Woyke T."/>
        </authorList>
    </citation>
    <scope>NUCLEOTIDE SEQUENCE [LARGE SCALE GENOMIC DNA]</scope>
    <source>
        <strain evidence="3">ATCC 43099 / DSM 3394 / CCM 3739 / CIP 104546 / IAM 13178 / JCM 8861 / NBRC 102185 / NCIMB 2190 / MS3</strain>
    </source>
</reference>
<protein>
    <submittedName>
        <fullName evidence="1">Small CPxCG-related zinc finger protein</fullName>
    </submittedName>
</protein>
<dbReference type="Pfam" id="PF24443">
    <property type="entry name" value="DUF7562"/>
    <property type="match status" value="1"/>
</dbReference>